<comment type="caution">
    <text evidence="1">The sequence shown here is derived from an EMBL/GenBank/DDBJ whole genome shotgun (WGS) entry which is preliminary data.</text>
</comment>
<reference evidence="1" key="1">
    <citation type="journal article" date="2017" name="Nature">
        <title>The sunflower genome provides insights into oil metabolism, flowering and Asterid evolution.</title>
        <authorList>
            <person name="Badouin H."/>
            <person name="Gouzy J."/>
            <person name="Grassa C.J."/>
            <person name="Murat F."/>
            <person name="Staton S.E."/>
            <person name="Cottret L."/>
            <person name="Lelandais-Briere C."/>
            <person name="Owens G.L."/>
            <person name="Carrere S."/>
            <person name="Mayjonade B."/>
            <person name="Legrand L."/>
            <person name="Gill N."/>
            <person name="Kane N.C."/>
            <person name="Bowers J.E."/>
            <person name="Hubner S."/>
            <person name="Bellec A."/>
            <person name="Berard A."/>
            <person name="Berges H."/>
            <person name="Blanchet N."/>
            <person name="Boniface M.C."/>
            <person name="Brunel D."/>
            <person name="Catrice O."/>
            <person name="Chaidir N."/>
            <person name="Claudel C."/>
            <person name="Donnadieu C."/>
            <person name="Faraut T."/>
            <person name="Fievet G."/>
            <person name="Helmstetter N."/>
            <person name="King M."/>
            <person name="Knapp S.J."/>
            <person name="Lai Z."/>
            <person name="Le Paslier M.C."/>
            <person name="Lippi Y."/>
            <person name="Lorenzon L."/>
            <person name="Mandel J.R."/>
            <person name="Marage G."/>
            <person name="Marchand G."/>
            <person name="Marquand E."/>
            <person name="Bret-Mestries E."/>
            <person name="Morien E."/>
            <person name="Nambeesan S."/>
            <person name="Nguyen T."/>
            <person name="Pegot-Espagnet P."/>
            <person name="Pouilly N."/>
            <person name="Raftis F."/>
            <person name="Sallet E."/>
            <person name="Schiex T."/>
            <person name="Thomas J."/>
            <person name="Vandecasteele C."/>
            <person name="Vares D."/>
            <person name="Vear F."/>
            <person name="Vautrin S."/>
            <person name="Crespi M."/>
            <person name="Mangin B."/>
            <person name="Burke J.M."/>
            <person name="Salse J."/>
            <person name="Munos S."/>
            <person name="Vincourt P."/>
            <person name="Rieseberg L.H."/>
            <person name="Langlade N.B."/>
        </authorList>
    </citation>
    <scope>NUCLEOTIDE SEQUENCE</scope>
    <source>
        <tissue evidence="1">Leaves</tissue>
    </source>
</reference>
<evidence type="ECO:0000313" key="2">
    <source>
        <dbReference type="Proteomes" id="UP000215914"/>
    </source>
</evidence>
<dbReference type="Proteomes" id="UP000215914">
    <property type="component" value="Unassembled WGS sequence"/>
</dbReference>
<sequence>MEPPHFCYWKQGILSPTDHLYKLHLVFSIVDLGSRGRTRCDSSPSWRKRSNHPDGDSVFQQGLHNFKCTV</sequence>
<gene>
    <name evidence="1" type="ORF">HanXRQr2_Chr13g0571001</name>
</gene>
<organism evidence="1 2">
    <name type="scientific">Helianthus annuus</name>
    <name type="common">Common sunflower</name>
    <dbReference type="NCBI Taxonomy" id="4232"/>
    <lineage>
        <taxon>Eukaryota</taxon>
        <taxon>Viridiplantae</taxon>
        <taxon>Streptophyta</taxon>
        <taxon>Embryophyta</taxon>
        <taxon>Tracheophyta</taxon>
        <taxon>Spermatophyta</taxon>
        <taxon>Magnoliopsida</taxon>
        <taxon>eudicotyledons</taxon>
        <taxon>Gunneridae</taxon>
        <taxon>Pentapetalae</taxon>
        <taxon>asterids</taxon>
        <taxon>campanulids</taxon>
        <taxon>Asterales</taxon>
        <taxon>Asteraceae</taxon>
        <taxon>Asteroideae</taxon>
        <taxon>Heliantheae alliance</taxon>
        <taxon>Heliantheae</taxon>
        <taxon>Helianthus</taxon>
    </lineage>
</organism>
<accession>A0A9K3EFJ9</accession>
<name>A0A9K3EFJ9_HELAN</name>
<keyword evidence="2" id="KW-1185">Reference proteome</keyword>
<evidence type="ECO:0000313" key="1">
    <source>
        <dbReference type="EMBL" id="KAF5771951.1"/>
    </source>
</evidence>
<proteinExistence type="predicted"/>
<dbReference type="Gramene" id="mRNA:HanXRQr2_Chr13g0571001">
    <property type="protein sequence ID" value="CDS:HanXRQr2_Chr13g0571001.1"/>
    <property type="gene ID" value="HanXRQr2_Chr13g0571001"/>
</dbReference>
<dbReference type="AlphaFoldDB" id="A0A9K3EFJ9"/>
<reference evidence="1" key="2">
    <citation type="submission" date="2020-06" db="EMBL/GenBank/DDBJ databases">
        <title>Helianthus annuus Genome sequencing and assembly Release 2.</title>
        <authorList>
            <person name="Gouzy J."/>
            <person name="Langlade N."/>
            <person name="Munos S."/>
        </authorList>
    </citation>
    <scope>NUCLEOTIDE SEQUENCE</scope>
    <source>
        <tissue evidence="1">Leaves</tissue>
    </source>
</reference>
<protein>
    <submittedName>
        <fullName evidence="1">Uncharacterized protein</fullName>
    </submittedName>
</protein>
<dbReference type="EMBL" id="MNCJ02000328">
    <property type="protein sequence ID" value="KAF5771951.1"/>
    <property type="molecule type" value="Genomic_DNA"/>
</dbReference>